<keyword evidence="1 3" id="KW-0597">Phosphoprotein</keyword>
<evidence type="ECO:0000256" key="3">
    <source>
        <dbReference type="PROSITE-ProRule" id="PRU00169"/>
    </source>
</evidence>
<feature type="modified residue" description="4-aspartylphosphate" evidence="3">
    <location>
        <position position="54"/>
    </location>
</feature>
<protein>
    <submittedName>
        <fullName evidence="5">Response regulator</fullName>
    </submittedName>
</protein>
<evidence type="ECO:0000256" key="1">
    <source>
        <dbReference type="ARBA" id="ARBA00022553"/>
    </source>
</evidence>
<dbReference type="Proteomes" id="UP000648984">
    <property type="component" value="Unassembled WGS sequence"/>
</dbReference>
<dbReference type="PANTHER" id="PTHR45339:SF1">
    <property type="entry name" value="HYBRID SIGNAL TRANSDUCTION HISTIDINE KINASE J"/>
    <property type="match status" value="1"/>
</dbReference>
<dbReference type="SMART" id="SM00448">
    <property type="entry name" value="REC"/>
    <property type="match status" value="1"/>
</dbReference>
<proteinExistence type="predicted"/>
<accession>A0ABX1QH00</accession>
<dbReference type="EMBL" id="WTVQ01000054">
    <property type="protein sequence ID" value="NMG77218.1"/>
    <property type="molecule type" value="Genomic_DNA"/>
</dbReference>
<dbReference type="InterPro" id="IPR011006">
    <property type="entry name" value="CheY-like_superfamily"/>
</dbReference>
<gene>
    <name evidence="5" type="ORF">GPA25_20900</name>
</gene>
<keyword evidence="2" id="KW-0902">Two-component regulatory system</keyword>
<organism evidence="5 6">
    <name type="scientific">Aromatoleum diolicum</name>
    <dbReference type="NCBI Taxonomy" id="75796"/>
    <lineage>
        <taxon>Bacteria</taxon>
        <taxon>Pseudomonadati</taxon>
        <taxon>Pseudomonadota</taxon>
        <taxon>Betaproteobacteria</taxon>
        <taxon>Rhodocyclales</taxon>
        <taxon>Rhodocyclaceae</taxon>
        <taxon>Aromatoleum</taxon>
    </lineage>
</organism>
<evidence type="ECO:0000313" key="5">
    <source>
        <dbReference type="EMBL" id="NMG77218.1"/>
    </source>
</evidence>
<dbReference type="InterPro" id="IPR001789">
    <property type="entry name" value="Sig_transdc_resp-reg_receiver"/>
</dbReference>
<sequence length="125" mass="13701">MTAELILIVEDHEVNRRMARDLLGVHGYRTMEAESGEEALALCEQAEPDLVLMDIHLPGINGIETLARLRPTRTRAVPVVAFTASVMPEDRSQIVAAGFDAFVAKPIDIHSFIETIRALLARPAG</sequence>
<name>A0ABX1QH00_9RHOO</name>
<dbReference type="Pfam" id="PF00072">
    <property type="entry name" value="Response_reg"/>
    <property type="match status" value="1"/>
</dbReference>
<feature type="domain" description="Response regulatory" evidence="4">
    <location>
        <begin position="5"/>
        <end position="120"/>
    </location>
</feature>
<keyword evidence="6" id="KW-1185">Reference proteome</keyword>
<dbReference type="SUPFAM" id="SSF52172">
    <property type="entry name" value="CheY-like"/>
    <property type="match status" value="1"/>
</dbReference>
<evidence type="ECO:0000259" key="4">
    <source>
        <dbReference type="PROSITE" id="PS50110"/>
    </source>
</evidence>
<comment type="caution">
    <text evidence="5">The sequence shown here is derived from an EMBL/GenBank/DDBJ whole genome shotgun (WGS) entry which is preliminary data.</text>
</comment>
<reference evidence="5 6" key="1">
    <citation type="submission" date="2019-12" db="EMBL/GenBank/DDBJ databases">
        <title>Comparative genomics gives insights into the taxonomy of the Azoarcus-Aromatoleum group and reveals separate origins of nif in the plant-associated Azoarcus and non-plant-associated Aromatoleum sub-groups.</title>
        <authorList>
            <person name="Lafos M."/>
            <person name="Maluk M."/>
            <person name="Batista M."/>
            <person name="Junghare M."/>
            <person name="Carmona M."/>
            <person name="Faoro H."/>
            <person name="Cruz L.M."/>
            <person name="Battistoni F."/>
            <person name="De Souza E."/>
            <person name="Pedrosa F."/>
            <person name="Chen W.-M."/>
            <person name="Poole P.S."/>
            <person name="Dixon R.A."/>
            <person name="James E.K."/>
        </authorList>
    </citation>
    <scope>NUCLEOTIDE SEQUENCE [LARGE SCALE GENOMIC DNA]</scope>
    <source>
        <strain evidence="5 6">22Lin</strain>
    </source>
</reference>
<evidence type="ECO:0000256" key="2">
    <source>
        <dbReference type="ARBA" id="ARBA00023012"/>
    </source>
</evidence>
<dbReference type="PROSITE" id="PS50110">
    <property type="entry name" value="RESPONSE_REGULATORY"/>
    <property type="match status" value="1"/>
</dbReference>
<dbReference type="RefSeq" id="WP_169262351.1">
    <property type="nucleotide sequence ID" value="NZ_WTVQ01000054.1"/>
</dbReference>
<evidence type="ECO:0000313" key="6">
    <source>
        <dbReference type="Proteomes" id="UP000648984"/>
    </source>
</evidence>
<dbReference type="PANTHER" id="PTHR45339">
    <property type="entry name" value="HYBRID SIGNAL TRANSDUCTION HISTIDINE KINASE J"/>
    <property type="match status" value="1"/>
</dbReference>
<dbReference type="Gene3D" id="3.40.50.2300">
    <property type="match status" value="1"/>
</dbReference>